<gene>
    <name evidence="1" type="ORF">OFUS_LOCUS13949</name>
</gene>
<comment type="caution">
    <text evidence="1">The sequence shown here is derived from an EMBL/GenBank/DDBJ whole genome shotgun (WGS) entry which is preliminary data.</text>
</comment>
<dbReference type="EMBL" id="CAIIXF020000007">
    <property type="protein sequence ID" value="CAH1788412.1"/>
    <property type="molecule type" value="Genomic_DNA"/>
</dbReference>
<keyword evidence="2" id="KW-1185">Reference proteome</keyword>
<protein>
    <submittedName>
        <fullName evidence="1">Uncharacterized protein</fullName>
    </submittedName>
</protein>
<sequence length="155" mass="17889">MTFQAVQGRLLNIMTGMKIPCDGYLMGWMYELYAQQDPPWVCVFRSITATNFELVHRTQLPTQDSGVNLKRLEIPFKVAKDDIVGLMFSSTTTDGSILQHMENNPTNIPTEDFYETYLEWGAPYHHIENTEIGDNFELSAAKWIVYKRVYQLQAV</sequence>
<accession>A0A8S4PBA4</accession>
<organism evidence="1 2">
    <name type="scientific">Owenia fusiformis</name>
    <name type="common">Polychaete worm</name>
    <dbReference type="NCBI Taxonomy" id="6347"/>
    <lineage>
        <taxon>Eukaryota</taxon>
        <taxon>Metazoa</taxon>
        <taxon>Spiralia</taxon>
        <taxon>Lophotrochozoa</taxon>
        <taxon>Annelida</taxon>
        <taxon>Polychaeta</taxon>
        <taxon>Sedentaria</taxon>
        <taxon>Canalipalpata</taxon>
        <taxon>Sabellida</taxon>
        <taxon>Oweniida</taxon>
        <taxon>Oweniidae</taxon>
        <taxon>Owenia</taxon>
    </lineage>
</organism>
<proteinExistence type="predicted"/>
<evidence type="ECO:0000313" key="2">
    <source>
        <dbReference type="Proteomes" id="UP000749559"/>
    </source>
</evidence>
<evidence type="ECO:0000313" key="1">
    <source>
        <dbReference type="EMBL" id="CAH1788412.1"/>
    </source>
</evidence>
<dbReference type="AlphaFoldDB" id="A0A8S4PBA4"/>
<dbReference type="Proteomes" id="UP000749559">
    <property type="component" value="Unassembled WGS sequence"/>
</dbReference>
<feature type="non-terminal residue" evidence="1">
    <location>
        <position position="155"/>
    </location>
</feature>
<name>A0A8S4PBA4_OWEFU</name>
<reference evidence="1" key="1">
    <citation type="submission" date="2022-03" db="EMBL/GenBank/DDBJ databases">
        <authorList>
            <person name="Martin C."/>
        </authorList>
    </citation>
    <scope>NUCLEOTIDE SEQUENCE</scope>
</reference>